<dbReference type="GO" id="GO:0003677">
    <property type="term" value="F:DNA binding"/>
    <property type="evidence" value="ECO:0007669"/>
    <property type="project" value="UniProtKB-UniRule"/>
</dbReference>
<accession>A0A062UBE6</accession>
<sequence>MQLVSFDFIPNQRHECTRKCTSKALACLNSCDKITRVVMAQGINKLSDRAINAKKAAGRYADGGGLYLQVQPGGSRTFIFMKTYGGKRQVLGLGAYPAVTLAAARTKAFELRKQFVEGELAELVTAETSLSEAHHQLQMRRREEKRLAAQKEEARVTFSEFSKDWMDKNLVSLSNPKARQQWYNTLRDYAKPIAGLPVDEIKTEHVLNCLKPIWQTKPETARRVQQRIERVLAAAEVLGLRDGKNPAQWKRNLDLLLPNMRSLRQHHPAMPYSKLPDYFAELSGRYSCASQCLRFIILTAVRSSEGRGALWSEIDFEKSVWTIPPERMKARKEQRIPLSSACLALLVERRSLDTSGFVFKSPTIASHVSEAALRNLMSGTGANDYTIHGFRSTFRDWAGNATSFPRELAEEALAHQLGSVEAAYRRDLATERRRELMESWSQYATSAK</sequence>
<dbReference type="InterPro" id="IPR050808">
    <property type="entry name" value="Phage_Integrase"/>
</dbReference>
<evidence type="ECO:0000256" key="3">
    <source>
        <dbReference type="ARBA" id="ARBA00023125"/>
    </source>
</evidence>
<dbReference type="InterPro" id="IPR011010">
    <property type="entry name" value="DNA_brk_join_enz"/>
</dbReference>
<dbReference type="STRING" id="1280947.HY30_10590"/>
<dbReference type="InterPro" id="IPR013762">
    <property type="entry name" value="Integrase-like_cat_sf"/>
</dbReference>
<evidence type="ECO:0000259" key="6">
    <source>
        <dbReference type="PROSITE" id="PS51898"/>
    </source>
</evidence>
<evidence type="ECO:0000259" key="7">
    <source>
        <dbReference type="PROSITE" id="PS51900"/>
    </source>
</evidence>
<dbReference type="GO" id="GO:0015074">
    <property type="term" value="P:DNA integration"/>
    <property type="evidence" value="ECO:0007669"/>
    <property type="project" value="UniProtKB-KW"/>
</dbReference>
<feature type="domain" description="Core-binding (CB)" evidence="7">
    <location>
        <begin position="156"/>
        <end position="236"/>
    </location>
</feature>
<keyword evidence="2" id="KW-0229">DNA integration</keyword>
<comment type="similarity">
    <text evidence="1">Belongs to the 'phage' integrase family.</text>
</comment>
<dbReference type="CDD" id="cd00801">
    <property type="entry name" value="INT_P4_C"/>
    <property type="match status" value="1"/>
</dbReference>
<dbReference type="Gene3D" id="3.30.160.390">
    <property type="entry name" value="Integrase, DNA-binding domain"/>
    <property type="match status" value="1"/>
</dbReference>
<evidence type="ECO:0000256" key="4">
    <source>
        <dbReference type="ARBA" id="ARBA00023172"/>
    </source>
</evidence>
<name>A0A062UBE6_9PROT</name>
<dbReference type="InterPro" id="IPR002104">
    <property type="entry name" value="Integrase_catalytic"/>
</dbReference>
<keyword evidence="9" id="KW-1185">Reference proteome</keyword>
<dbReference type="PROSITE" id="PS51898">
    <property type="entry name" value="TYR_RECOMBINASE"/>
    <property type="match status" value="1"/>
</dbReference>
<dbReference type="InterPro" id="IPR025166">
    <property type="entry name" value="Integrase_DNA_bind_dom"/>
</dbReference>
<dbReference type="PANTHER" id="PTHR30629">
    <property type="entry name" value="PROPHAGE INTEGRASE"/>
    <property type="match status" value="1"/>
</dbReference>
<dbReference type="Pfam" id="PF13356">
    <property type="entry name" value="Arm-DNA-bind_3"/>
    <property type="match status" value="1"/>
</dbReference>
<dbReference type="eggNOG" id="COG0582">
    <property type="taxonomic scope" value="Bacteria"/>
</dbReference>
<gene>
    <name evidence="8" type="ORF">HY30_10590</name>
</gene>
<dbReference type="InterPro" id="IPR038488">
    <property type="entry name" value="Integrase_DNA-bd_sf"/>
</dbReference>
<dbReference type="PATRIC" id="fig|1280947.3.peg.3571"/>
<dbReference type="InterPro" id="IPR044068">
    <property type="entry name" value="CB"/>
</dbReference>
<evidence type="ECO:0000313" key="9">
    <source>
        <dbReference type="Proteomes" id="UP000027190"/>
    </source>
</evidence>
<protein>
    <recommendedName>
        <fullName evidence="10">Integrase</fullName>
    </recommendedName>
</protein>
<dbReference type="PROSITE" id="PS51900">
    <property type="entry name" value="CB"/>
    <property type="match status" value="1"/>
</dbReference>
<proteinExistence type="inferred from homology"/>
<evidence type="ECO:0000256" key="1">
    <source>
        <dbReference type="ARBA" id="ARBA00008857"/>
    </source>
</evidence>
<keyword evidence="3 5" id="KW-0238">DNA-binding</keyword>
<dbReference type="InterPro" id="IPR010998">
    <property type="entry name" value="Integrase_recombinase_N"/>
</dbReference>
<evidence type="ECO:0008006" key="10">
    <source>
        <dbReference type="Google" id="ProtNLM"/>
    </source>
</evidence>
<dbReference type="Pfam" id="PF22022">
    <property type="entry name" value="Phage_int_M"/>
    <property type="match status" value="1"/>
</dbReference>
<dbReference type="Pfam" id="PF00589">
    <property type="entry name" value="Phage_integrase"/>
    <property type="match status" value="1"/>
</dbReference>
<dbReference type="InterPro" id="IPR053876">
    <property type="entry name" value="Phage_int_M"/>
</dbReference>
<dbReference type="AlphaFoldDB" id="A0A062UBE6"/>
<dbReference type="Gene3D" id="1.10.443.10">
    <property type="entry name" value="Intergrase catalytic core"/>
    <property type="match status" value="1"/>
</dbReference>
<evidence type="ECO:0000313" key="8">
    <source>
        <dbReference type="EMBL" id="KCZ53939.1"/>
    </source>
</evidence>
<dbReference type="SUPFAM" id="SSF56349">
    <property type="entry name" value="DNA breaking-rejoining enzymes"/>
    <property type="match status" value="1"/>
</dbReference>
<evidence type="ECO:0000256" key="5">
    <source>
        <dbReference type="PROSITE-ProRule" id="PRU01248"/>
    </source>
</evidence>
<dbReference type="EMBL" id="AWFG01000085">
    <property type="protein sequence ID" value="KCZ53939.1"/>
    <property type="molecule type" value="Genomic_DNA"/>
</dbReference>
<dbReference type="Gene3D" id="1.10.150.130">
    <property type="match status" value="1"/>
</dbReference>
<feature type="domain" description="Tyr recombinase" evidence="6">
    <location>
        <begin position="258"/>
        <end position="438"/>
    </location>
</feature>
<comment type="caution">
    <text evidence="8">The sequence shown here is derived from an EMBL/GenBank/DDBJ whole genome shotgun (WGS) entry which is preliminary data.</text>
</comment>
<keyword evidence="4" id="KW-0233">DNA recombination</keyword>
<dbReference type="Proteomes" id="UP000027190">
    <property type="component" value="Unassembled WGS sequence"/>
</dbReference>
<evidence type="ECO:0000256" key="2">
    <source>
        <dbReference type="ARBA" id="ARBA00022908"/>
    </source>
</evidence>
<dbReference type="PANTHER" id="PTHR30629:SF6">
    <property type="entry name" value="PROPHAGE INTEGRASE INTA-RELATED"/>
    <property type="match status" value="1"/>
</dbReference>
<organism evidence="8 9">
    <name type="scientific">Hyphomonas chukchiensis</name>
    <dbReference type="NCBI Taxonomy" id="1280947"/>
    <lineage>
        <taxon>Bacteria</taxon>
        <taxon>Pseudomonadati</taxon>
        <taxon>Pseudomonadota</taxon>
        <taxon>Alphaproteobacteria</taxon>
        <taxon>Hyphomonadales</taxon>
        <taxon>Hyphomonadaceae</taxon>
        <taxon>Hyphomonas</taxon>
    </lineage>
</organism>
<reference evidence="8 9" key="1">
    <citation type="journal article" date="2014" name="Antonie Van Leeuwenhoek">
        <title>Hyphomonas beringensis sp. nov. and Hyphomonas chukchiensis sp. nov., isolated from surface seawater of the Bering Sea and Chukchi Sea.</title>
        <authorList>
            <person name="Li C."/>
            <person name="Lai Q."/>
            <person name="Li G."/>
            <person name="Dong C."/>
            <person name="Wang J."/>
            <person name="Liao Y."/>
            <person name="Shao Z."/>
        </authorList>
    </citation>
    <scope>NUCLEOTIDE SEQUENCE [LARGE SCALE GENOMIC DNA]</scope>
    <source>
        <strain evidence="8 9">BH-BN04-4</strain>
    </source>
</reference>
<dbReference type="GO" id="GO:0006310">
    <property type="term" value="P:DNA recombination"/>
    <property type="evidence" value="ECO:0007669"/>
    <property type="project" value="UniProtKB-KW"/>
</dbReference>